<keyword evidence="6" id="KW-0833">Ubl conjugation pathway</keyword>
<reference evidence="13" key="1">
    <citation type="submission" date="2022-08" db="UniProtKB">
        <authorList>
            <consortium name="EnsemblMetazoa"/>
        </authorList>
    </citation>
    <scope>IDENTIFICATION</scope>
</reference>
<evidence type="ECO:0000256" key="11">
    <source>
        <dbReference type="PROSITE-ProRule" id="PRU00331"/>
    </source>
</evidence>
<dbReference type="PANTHER" id="PTHR13291:SF0">
    <property type="entry name" value="JOSEPHIN-LIKE PROTEIN"/>
    <property type="match status" value="1"/>
</dbReference>
<proteinExistence type="predicted"/>
<name>A0A8W7PPA6_ANOCL</name>
<comment type="subcellular location">
    <subcellularLocation>
        <location evidence="2">Cytoplasm</location>
        <location evidence="2">Cytosol</location>
    </subcellularLocation>
</comment>
<keyword evidence="5" id="KW-0645">Protease</keyword>
<evidence type="ECO:0000256" key="7">
    <source>
        <dbReference type="ARBA" id="ARBA00022801"/>
    </source>
</evidence>
<feature type="active site" evidence="11">
    <location>
        <position position="161"/>
    </location>
</feature>
<sequence>DVDNNVFLETKHNILKNIFYINLHHSIRISTRSMYHEKQQRELCALHALNNLFQDKSSFTKSQLDQICQNLSPNEYINPHRSILGLGNYDVNVIIAALHMKDCEAIWFDKRKDPSRIDTSKIIGFILNVPSNYKVGFVRLPIQRRHWIAIRQINKEYWNLDSKLDAPQCLGDESNMLQYLREQLQSNDKELFVVCTCEVDKTQQWLLPDNEQR</sequence>
<dbReference type="PROSITE" id="PS50957">
    <property type="entry name" value="JOSEPHIN"/>
    <property type="match status" value="1"/>
</dbReference>
<evidence type="ECO:0000256" key="4">
    <source>
        <dbReference type="ARBA" id="ARBA00022490"/>
    </source>
</evidence>
<evidence type="ECO:0000256" key="6">
    <source>
        <dbReference type="ARBA" id="ARBA00022786"/>
    </source>
</evidence>
<dbReference type="Pfam" id="PF02099">
    <property type="entry name" value="Josephin"/>
    <property type="match status" value="1"/>
</dbReference>
<evidence type="ECO:0000256" key="8">
    <source>
        <dbReference type="ARBA" id="ARBA00058284"/>
    </source>
</evidence>
<comment type="function">
    <text evidence="8">Cleaves 'Lys-63'-linked poly-ubiquitin chains, and with lesser efficiency 'Lys-48'-linked poly-ubiquitin chains (in vitro). May act as a deubiquitinating enzyme.</text>
</comment>
<evidence type="ECO:0000256" key="3">
    <source>
        <dbReference type="ARBA" id="ARBA00012759"/>
    </source>
</evidence>
<feature type="domain" description="Josephin" evidence="12">
    <location>
        <begin position="31"/>
        <end position="209"/>
    </location>
</feature>
<dbReference type="Proteomes" id="UP000075882">
    <property type="component" value="Unassembled WGS sequence"/>
</dbReference>
<keyword evidence="7 11" id="KW-0378">Hydrolase</keyword>
<dbReference type="VEuPathDB" id="VectorBase:ACON2_033537"/>
<evidence type="ECO:0000256" key="10">
    <source>
        <dbReference type="ARBA" id="ARBA00077222"/>
    </source>
</evidence>
<dbReference type="SMART" id="SM01246">
    <property type="entry name" value="Josephin"/>
    <property type="match status" value="1"/>
</dbReference>
<dbReference type="GO" id="GO:0006508">
    <property type="term" value="P:proteolysis"/>
    <property type="evidence" value="ECO:0007669"/>
    <property type="project" value="UniProtKB-KW"/>
</dbReference>
<dbReference type="Gene3D" id="3.90.70.40">
    <property type="match status" value="1"/>
</dbReference>
<dbReference type="GO" id="GO:0005829">
    <property type="term" value="C:cytosol"/>
    <property type="evidence" value="ECO:0007669"/>
    <property type="project" value="UniProtKB-SubCell"/>
</dbReference>
<dbReference type="InterPro" id="IPR006155">
    <property type="entry name" value="Josephin"/>
</dbReference>
<feature type="active site" evidence="11">
    <location>
        <position position="44"/>
    </location>
</feature>
<keyword evidence="4" id="KW-0963">Cytoplasm</keyword>
<dbReference type="GO" id="GO:0016579">
    <property type="term" value="P:protein deubiquitination"/>
    <property type="evidence" value="ECO:0007669"/>
    <property type="project" value="InterPro"/>
</dbReference>
<accession>A0A8W7PPA6</accession>
<evidence type="ECO:0000256" key="1">
    <source>
        <dbReference type="ARBA" id="ARBA00000707"/>
    </source>
</evidence>
<dbReference type="PRINTS" id="PR01233">
    <property type="entry name" value="JOSEPHIN"/>
</dbReference>
<evidence type="ECO:0000256" key="2">
    <source>
        <dbReference type="ARBA" id="ARBA00004514"/>
    </source>
</evidence>
<organism evidence="13">
    <name type="scientific">Anopheles coluzzii</name>
    <name type="common">African malaria mosquito</name>
    <dbReference type="NCBI Taxonomy" id="1518534"/>
    <lineage>
        <taxon>Eukaryota</taxon>
        <taxon>Metazoa</taxon>
        <taxon>Ecdysozoa</taxon>
        <taxon>Arthropoda</taxon>
        <taxon>Hexapoda</taxon>
        <taxon>Insecta</taxon>
        <taxon>Pterygota</taxon>
        <taxon>Neoptera</taxon>
        <taxon>Endopterygota</taxon>
        <taxon>Diptera</taxon>
        <taxon>Nematocera</taxon>
        <taxon>Culicoidea</taxon>
        <taxon>Culicidae</taxon>
        <taxon>Anophelinae</taxon>
        <taxon>Anopheles</taxon>
    </lineage>
</organism>
<dbReference type="PANTHER" id="PTHR13291">
    <property type="entry name" value="JOSEPHIN 1, 2"/>
    <property type="match status" value="1"/>
</dbReference>
<evidence type="ECO:0000313" key="13">
    <source>
        <dbReference type="EnsemblMetazoa" id="ACOM035326-PA.1"/>
    </source>
</evidence>
<dbReference type="InterPro" id="IPR040053">
    <property type="entry name" value="JOSD1/2"/>
</dbReference>
<dbReference type="GO" id="GO:0004843">
    <property type="term" value="F:cysteine-type deubiquitinase activity"/>
    <property type="evidence" value="ECO:0007669"/>
    <property type="project" value="UniProtKB-EC"/>
</dbReference>
<dbReference type="AlphaFoldDB" id="A0A8W7PPA6"/>
<dbReference type="FunFam" id="1.10.287.10:FF:000044">
    <property type="entry name" value="AGAP005226-PA"/>
    <property type="match status" value="1"/>
</dbReference>
<dbReference type="FunFam" id="3.90.70.40:FF:000003">
    <property type="entry name" value="josephin-2 isoform X1"/>
    <property type="match status" value="1"/>
</dbReference>
<dbReference type="EnsemblMetazoa" id="ACOM035326-RA">
    <property type="protein sequence ID" value="ACOM035326-PA.1"/>
    <property type="gene ID" value="ACOM035326"/>
</dbReference>
<dbReference type="EC" id="3.4.19.12" evidence="3"/>
<evidence type="ECO:0000259" key="12">
    <source>
        <dbReference type="PROSITE" id="PS50957"/>
    </source>
</evidence>
<feature type="active site" evidence="11">
    <location>
        <position position="146"/>
    </location>
</feature>
<comment type="catalytic activity">
    <reaction evidence="1">
        <text>Thiol-dependent hydrolysis of ester, thioester, amide, peptide and isopeptide bonds formed by the C-terminal Gly of ubiquitin (a 76-residue protein attached to proteins as an intracellular targeting signal).</text>
        <dbReference type="EC" id="3.4.19.12"/>
    </reaction>
</comment>
<protein>
    <recommendedName>
        <fullName evidence="9">Josephin-2</fullName>
        <ecNumber evidence="3">3.4.19.12</ecNumber>
    </recommendedName>
    <alternativeName>
        <fullName evidence="10">Josephin domain-containing protein 2</fullName>
    </alternativeName>
</protein>
<evidence type="ECO:0000256" key="5">
    <source>
        <dbReference type="ARBA" id="ARBA00022670"/>
    </source>
</evidence>
<evidence type="ECO:0000256" key="9">
    <source>
        <dbReference type="ARBA" id="ARBA00069892"/>
    </source>
</evidence>